<evidence type="ECO:0000256" key="1">
    <source>
        <dbReference type="ARBA" id="ARBA00008769"/>
    </source>
</evidence>
<gene>
    <name evidence="3" type="ORF">ACFFF8_21725</name>
</gene>
<dbReference type="Gene3D" id="2.40.160.180">
    <property type="entry name" value="Carbohydrate-selective porin OprB"/>
    <property type="match status" value="1"/>
</dbReference>
<dbReference type="PANTHER" id="PTHR37944:SF1">
    <property type="entry name" value="PORIN B"/>
    <property type="match status" value="1"/>
</dbReference>
<sequence length="387" mass="40388">MASMLVAASVLASELALPPAAHAEAPVQAEVVYTADLAQPIRGGADRKLRYLDNLDLVADADLDALVGWHGARAHGYVLVNNGAHPNTAAGSLEGVNNIEVGKAGVRLFEAWAEQDIGSRGALLVGLYDLNSEFYALDSAELLLGPPFGIGTELAATGRNGPSIFPSSALAVRANLRLGAGESYVRVAAFNAHAATLGDPGGVDVGFHDGLLLIGEAGLGRPHARLSLGLWTYTRAREAYYSDPADPDPQRRHARGAYVQGEFQLPGAGESAFQAFVRAGFSRGGTTPFAWSASAGLFRAPVLAARPGSSASLGVHYAGTSQSFRQEVRALGQSPASSEYTLEATYSDRLADWHTVQPDLQLVCQPGGLRGAPAALIGTVRLTLTLP</sequence>
<comment type="similarity">
    <text evidence="1 2">Belongs to the OprB family.</text>
</comment>
<keyword evidence="2" id="KW-0732">Signal</keyword>
<proteinExistence type="inferred from homology"/>
<feature type="signal peptide" evidence="2">
    <location>
        <begin position="1"/>
        <end position="23"/>
    </location>
</feature>
<organism evidence="3 4">
    <name type="scientific">Novosphingobium clariflavum</name>
    <dbReference type="NCBI Taxonomy" id="2029884"/>
    <lineage>
        <taxon>Bacteria</taxon>
        <taxon>Pseudomonadati</taxon>
        <taxon>Pseudomonadota</taxon>
        <taxon>Alphaproteobacteria</taxon>
        <taxon>Sphingomonadales</taxon>
        <taxon>Sphingomonadaceae</taxon>
        <taxon>Novosphingobium</taxon>
    </lineage>
</organism>
<comment type="caution">
    <text evidence="3">The sequence shown here is derived from an EMBL/GenBank/DDBJ whole genome shotgun (WGS) entry which is preliminary data.</text>
</comment>
<keyword evidence="4" id="KW-1185">Reference proteome</keyword>
<dbReference type="RefSeq" id="WP_267219761.1">
    <property type="nucleotide sequence ID" value="NZ_JAPCWC010000005.1"/>
</dbReference>
<dbReference type="PANTHER" id="PTHR37944">
    <property type="entry name" value="PORIN B"/>
    <property type="match status" value="1"/>
</dbReference>
<evidence type="ECO:0000313" key="3">
    <source>
        <dbReference type="EMBL" id="MFC0687209.1"/>
    </source>
</evidence>
<dbReference type="Pfam" id="PF04966">
    <property type="entry name" value="OprB"/>
    <property type="match status" value="1"/>
</dbReference>
<accession>A0ABV6SDB1</accession>
<dbReference type="EMBL" id="JBHLTM010000085">
    <property type="protein sequence ID" value="MFC0687209.1"/>
    <property type="molecule type" value="Genomic_DNA"/>
</dbReference>
<dbReference type="InterPro" id="IPR038673">
    <property type="entry name" value="OprB_sf"/>
</dbReference>
<evidence type="ECO:0000313" key="4">
    <source>
        <dbReference type="Proteomes" id="UP001589858"/>
    </source>
</evidence>
<feature type="chain" id="PRO_5044987802" evidence="2">
    <location>
        <begin position="24"/>
        <end position="387"/>
    </location>
</feature>
<dbReference type="Proteomes" id="UP001589858">
    <property type="component" value="Unassembled WGS sequence"/>
</dbReference>
<evidence type="ECO:0000256" key="2">
    <source>
        <dbReference type="RuleBase" id="RU363072"/>
    </source>
</evidence>
<dbReference type="InterPro" id="IPR007049">
    <property type="entry name" value="Carb-sel_porin_OprB"/>
</dbReference>
<protein>
    <submittedName>
        <fullName evidence="3">Carbohydrate porin</fullName>
    </submittedName>
</protein>
<reference evidence="3 4" key="1">
    <citation type="submission" date="2024-09" db="EMBL/GenBank/DDBJ databases">
        <authorList>
            <person name="Sun Q."/>
            <person name="Mori K."/>
        </authorList>
    </citation>
    <scope>NUCLEOTIDE SEQUENCE [LARGE SCALE GENOMIC DNA]</scope>
    <source>
        <strain evidence="3 4">CICC 11035S</strain>
    </source>
</reference>
<name>A0ABV6SDB1_9SPHN</name>
<dbReference type="InterPro" id="IPR052932">
    <property type="entry name" value="OprB_Porin"/>
</dbReference>